<evidence type="ECO:0008006" key="3">
    <source>
        <dbReference type="Google" id="ProtNLM"/>
    </source>
</evidence>
<organism evidence="1 2">
    <name type="scientific">Clostridium kluyveri (strain NBRC 12016)</name>
    <dbReference type="NCBI Taxonomy" id="583346"/>
    <lineage>
        <taxon>Bacteria</taxon>
        <taxon>Bacillati</taxon>
        <taxon>Bacillota</taxon>
        <taxon>Clostridia</taxon>
        <taxon>Eubacteriales</taxon>
        <taxon>Clostridiaceae</taxon>
        <taxon>Clostridium</taxon>
    </lineage>
</organism>
<evidence type="ECO:0000313" key="1">
    <source>
        <dbReference type="EMBL" id="BAH07650.1"/>
    </source>
</evidence>
<evidence type="ECO:0000313" key="2">
    <source>
        <dbReference type="Proteomes" id="UP000007969"/>
    </source>
</evidence>
<dbReference type="Proteomes" id="UP000007969">
    <property type="component" value="Chromosome"/>
</dbReference>
<dbReference type="PANTHER" id="PTHR30032">
    <property type="entry name" value="N-ACETYLMURAMOYL-L-ALANINE AMIDASE-RELATED"/>
    <property type="match status" value="1"/>
</dbReference>
<dbReference type="InterPro" id="IPR051922">
    <property type="entry name" value="Bact_Sporulation_Assoc"/>
</dbReference>
<dbReference type="Pfam" id="PF04122">
    <property type="entry name" value="CW_binding_2"/>
    <property type="match status" value="3"/>
</dbReference>
<dbReference type="HOGENOM" id="CLU_484603_0_0_9"/>
<dbReference type="AlphaFoldDB" id="B9E575"/>
<gene>
    <name evidence="1" type="ordered locus">CKR_2599</name>
</gene>
<dbReference type="PANTHER" id="PTHR30032:SF8">
    <property type="entry name" value="GERMINATION-SPECIFIC N-ACETYLMURAMOYL-L-ALANINE AMIDASE"/>
    <property type="match status" value="1"/>
</dbReference>
<accession>B9E575</accession>
<proteinExistence type="predicted"/>
<reference evidence="2" key="1">
    <citation type="submission" date="2005-09" db="EMBL/GenBank/DDBJ databases">
        <title>Complete genome sequence of Clostridium kluyveri and comparative genomics of Clostridia species.</title>
        <authorList>
            <person name="Inui M."/>
            <person name="Nonaka H."/>
            <person name="Shinoda Y."/>
            <person name="Ikenaga Y."/>
            <person name="Abe M."/>
            <person name="Naito K."/>
            <person name="Vertes A.A."/>
            <person name="Yukawa H."/>
        </authorList>
    </citation>
    <scope>NUCLEOTIDE SEQUENCE [LARGE SCALE GENOMIC DNA]</scope>
    <source>
        <strain evidence="2">NBRC 12016</strain>
    </source>
</reference>
<name>B9E575_CLOK1</name>
<dbReference type="EMBL" id="AP009049">
    <property type="protein sequence ID" value="BAH07650.1"/>
    <property type="molecule type" value="Genomic_DNA"/>
</dbReference>
<dbReference type="KEGG" id="ckr:CKR_2599"/>
<protein>
    <recommendedName>
        <fullName evidence="3">Cell wall-binding repeat 2 family protein</fullName>
    </recommendedName>
</protein>
<sequence length="562" mass="61286">MKEKQYNCRNIYNNNCFKGEINLNKKMKKVFVSSTLTSLVLTTTLTLTSAKADAGKVTRLGAESRYATSSQVATSNWTNSDNVVLVSGEGYADAVSASVLAKTLDAPILLTSTSSLSIDTKSALDTLNPKNIYVIGGEASVPQSIRDELKKSYNLVELSGKNRYETNAAVANELVKNNGIKADNVIIVSGEGFSDALSAAPIAAVKGEILLLSANSIESIRPAADFIKSNKPNVTVIGTKNVINNDTYTELQASGRIDGGSSRFDTNLRILDAYKSDLKNDKLYFANASGNGYADALVASVLAGKYSAPLVLIDSENSPDTAKAIEYINNVVDRDKTDINAVGGTSVIPNSIINSITNPNTENSNIGKNLDKSTINSIENYFSDAFSQSTIPEFTSGENINRDWIIQSFYYKAENITYEGINSYTDLDGIESIARKKINPDIVLPRDGDYSSLKNDPRWLEGEQKFTWTPGDFDRGPIEIITNAYENNGNYYVTAIDSYSMTGGNDIFYNGINIGSRSYNAETNSYDYTFTTDVNNLDKYQYVLKPNGAGSFYIMSKTKINK</sequence>
<dbReference type="Gene3D" id="3.40.50.12090">
    <property type="match status" value="2"/>
</dbReference>
<dbReference type="InterPro" id="IPR007253">
    <property type="entry name" value="Cell_wall-bd_2"/>
</dbReference>